<dbReference type="EMBL" id="JAIWYP010000007">
    <property type="protein sequence ID" value="KAH3800857.1"/>
    <property type="molecule type" value="Genomic_DNA"/>
</dbReference>
<proteinExistence type="predicted"/>
<sequence length="56" mass="6169">MSQFSLLVSVIVPHEDVISQLEDDVQKTEISLGVKGSSFSCGNFPQVVHIKIQVRV</sequence>
<dbReference type="AlphaFoldDB" id="A0A9D4JAF4"/>
<evidence type="ECO:0000313" key="2">
    <source>
        <dbReference type="Proteomes" id="UP000828390"/>
    </source>
</evidence>
<dbReference type="Proteomes" id="UP000828390">
    <property type="component" value="Unassembled WGS sequence"/>
</dbReference>
<organism evidence="1 2">
    <name type="scientific">Dreissena polymorpha</name>
    <name type="common">Zebra mussel</name>
    <name type="synonym">Mytilus polymorpha</name>
    <dbReference type="NCBI Taxonomy" id="45954"/>
    <lineage>
        <taxon>Eukaryota</taxon>
        <taxon>Metazoa</taxon>
        <taxon>Spiralia</taxon>
        <taxon>Lophotrochozoa</taxon>
        <taxon>Mollusca</taxon>
        <taxon>Bivalvia</taxon>
        <taxon>Autobranchia</taxon>
        <taxon>Heteroconchia</taxon>
        <taxon>Euheterodonta</taxon>
        <taxon>Imparidentia</taxon>
        <taxon>Neoheterodontei</taxon>
        <taxon>Myida</taxon>
        <taxon>Dreissenoidea</taxon>
        <taxon>Dreissenidae</taxon>
        <taxon>Dreissena</taxon>
    </lineage>
</organism>
<evidence type="ECO:0000313" key="1">
    <source>
        <dbReference type="EMBL" id="KAH3800857.1"/>
    </source>
</evidence>
<name>A0A9D4JAF4_DREPO</name>
<reference evidence="1" key="2">
    <citation type="submission" date="2020-11" db="EMBL/GenBank/DDBJ databases">
        <authorList>
            <person name="McCartney M.A."/>
            <person name="Auch B."/>
            <person name="Kono T."/>
            <person name="Mallez S."/>
            <person name="Becker A."/>
            <person name="Gohl D.M."/>
            <person name="Silverstein K.A.T."/>
            <person name="Koren S."/>
            <person name="Bechman K.B."/>
            <person name="Herman A."/>
            <person name="Abrahante J.E."/>
            <person name="Garbe J."/>
        </authorList>
    </citation>
    <scope>NUCLEOTIDE SEQUENCE</scope>
    <source>
        <strain evidence="1">Duluth1</strain>
        <tissue evidence="1">Whole animal</tissue>
    </source>
</reference>
<reference evidence="1" key="1">
    <citation type="journal article" date="2019" name="bioRxiv">
        <title>The Genome of the Zebra Mussel, Dreissena polymorpha: A Resource for Invasive Species Research.</title>
        <authorList>
            <person name="McCartney M.A."/>
            <person name="Auch B."/>
            <person name="Kono T."/>
            <person name="Mallez S."/>
            <person name="Zhang Y."/>
            <person name="Obille A."/>
            <person name="Becker A."/>
            <person name="Abrahante J.E."/>
            <person name="Garbe J."/>
            <person name="Badalamenti J.P."/>
            <person name="Herman A."/>
            <person name="Mangelson H."/>
            <person name="Liachko I."/>
            <person name="Sullivan S."/>
            <person name="Sone E.D."/>
            <person name="Koren S."/>
            <person name="Silverstein K.A.T."/>
            <person name="Beckman K.B."/>
            <person name="Gohl D.M."/>
        </authorList>
    </citation>
    <scope>NUCLEOTIDE SEQUENCE</scope>
    <source>
        <strain evidence="1">Duluth1</strain>
        <tissue evidence="1">Whole animal</tissue>
    </source>
</reference>
<comment type="caution">
    <text evidence="1">The sequence shown here is derived from an EMBL/GenBank/DDBJ whole genome shotgun (WGS) entry which is preliminary data.</text>
</comment>
<accession>A0A9D4JAF4</accession>
<keyword evidence="2" id="KW-1185">Reference proteome</keyword>
<protein>
    <submittedName>
        <fullName evidence="1">Uncharacterized protein</fullName>
    </submittedName>
</protein>
<gene>
    <name evidence="1" type="ORF">DPMN_154500</name>
</gene>